<organism evidence="1 2">
    <name type="scientific">Prorocentrum cordatum</name>
    <dbReference type="NCBI Taxonomy" id="2364126"/>
    <lineage>
        <taxon>Eukaryota</taxon>
        <taxon>Sar</taxon>
        <taxon>Alveolata</taxon>
        <taxon>Dinophyceae</taxon>
        <taxon>Prorocentrales</taxon>
        <taxon>Prorocentraceae</taxon>
        <taxon>Prorocentrum</taxon>
    </lineage>
</organism>
<sequence length="245" mass="26310">VTLHIQGPEASLKSMPQGDECKELRAPLELKVAELKTLQKTLRTPSTAHRRAAQGPSKAKALLGRFRSEMEVQQDHLTKLPASMEEKKQSIAATEIEAAGLQKEFGRAAALLVPDGGCAAPPNEAGAVAAAGEVSVHEVAALTADKPELAQFLDSPPWTELRRHSRVAVPGPDVPACRLLRPAPAVLVSSQLEAERLGTGPGAAEMRVLTEFDESESRALSACCASFEEITLKEELCADRKRRRL</sequence>
<feature type="non-terminal residue" evidence="1">
    <location>
        <position position="1"/>
    </location>
</feature>
<evidence type="ECO:0000313" key="2">
    <source>
        <dbReference type="Proteomes" id="UP001189429"/>
    </source>
</evidence>
<accession>A0ABN9YF86</accession>
<dbReference type="Proteomes" id="UP001189429">
    <property type="component" value="Unassembled WGS sequence"/>
</dbReference>
<protein>
    <submittedName>
        <fullName evidence="1">Uncharacterized protein</fullName>
    </submittedName>
</protein>
<reference evidence="1" key="1">
    <citation type="submission" date="2023-10" db="EMBL/GenBank/DDBJ databases">
        <authorList>
            <person name="Chen Y."/>
            <person name="Shah S."/>
            <person name="Dougan E. K."/>
            <person name="Thang M."/>
            <person name="Chan C."/>
        </authorList>
    </citation>
    <scope>NUCLEOTIDE SEQUENCE [LARGE SCALE GENOMIC DNA]</scope>
</reference>
<evidence type="ECO:0000313" key="1">
    <source>
        <dbReference type="EMBL" id="CAK0911518.1"/>
    </source>
</evidence>
<name>A0ABN9YF86_9DINO</name>
<keyword evidence="2" id="KW-1185">Reference proteome</keyword>
<comment type="caution">
    <text evidence="1">The sequence shown here is derived from an EMBL/GenBank/DDBJ whole genome shotgun (WGS) entry which is preliminary data.</text>
</comment>
<dbReference type="EMBL" id="CAUYUJ010022595">
    <property type="protein sequence ID" value="CAK0911518.1"/>
    <property type="molecule type" value="Genomic_DNA"/>
</dbReference>
<proteinExistence type="predicted"/>
<gene>
    <name evidence="1" type="ORF">PCOR1329_LOCUS85370</name>
</gene>